<reference evidence="1" key="1">
    <citation type="journal article" date="2023" name="Mol. Phylogenet. Evol.">
        <title>Genome-scale phylogeny and comparative genomics of the fungal order Sordariales.</title>
        <authorList>
            <person name="Hensen N."/>
            <person name="Bonometti L."/>
            <person name="Westerberg I."/>
            <person name="Brannstrom I.O."/>
            <person name="Guillou S."/>
            <person name="Cros-Aarteil S."/>
            <person name="Calhoun S."/>
            <person name="Haridas S."/>
            <person name="Kuo A."/>
            <person name="Mondo S."/>
            <person name="Pangilinan J."/>
            <person name="Riley R."/>
            <person name="LaButti K."/>
            <person name="Andreopoulos B."/>
            <person name="Lipzen A."/>
            <person name="Chen C."/>
            <person name="Yan M."/>
            <person name="Daum C."/>
            <person name="Ng V."/>
            <person name="Clum A."/>
            <person name="Steindorff A."/>
            <person name="Ohm R.A."/>
            <person name="Martin F."/>
            <person name="Silar P."/>
            <person name="Natvig D.O."/>
            <person name="Lalanne C."/>
            <person name="Gautier V."/>
            <person name="Ament-Velasquez S.L."/>
            <person name="Kruys A."/>
            <person name="Hutchinson M.I."/>
            <person name="Powell A.J."/>
            <person name="Barry K."/>
            <person name="Miller A.N."/>
            <person name="Grigoriev I.V."/>
            <person name="Debuchy R."/>
            <person name="Gladieux P."/>
            <person name="Hiltunen Thoren M."/>
            <person name="Johannesson H."/>
        </authorList>
    </citation>
    <scope>NUCLEOTIDE SEQUENCE</scope>
    <source>
        <strain evidence="1">CBS 359.72</strain>
    </source>
</reference>
<gene>
    <name evidence="1" type="ORF">C7999DRAFT_34537</name>
</gene>
<comment type="caution">
    <text evidence="1">The sequence shown here is derived from an EMBL/GenBank/DDBJ whole genome shotgun (WGS) entry which is preliminary data.</text>
</comment>
<proteinExistence type="predicted"/>
<dbReference type="EMBL" id="MU857712">
    <property type="protein sequence ID" value="KAK4245075.1"/>
    <property type="molecule type" value="Genomic_DNA"/>
</dbReference>
<dbReference type="Gene3D" id="3.30.460.40">
    <property type="match status" value="1"/>
</dbReference>
<keyword evidence="2" id="KW-1185">Reference proteome</keyword>
<dbReference type="InterPro" id="IPR043519">
    <property type="entry name" value="NT_sf"/>
</dbReference>
<accession>A0AAN7HKH0</accession>
<reference evidence="1" key="2">
    <citation type="submission" date="2023-05" db="EMBL/GenBank/DDBJ databases">
        <authorList>
            <consortium name="Lawrence Berkeley National Laboratory"/>
            <person name="Steindorff A."/>
            <person name="Hensen N."/>
            <person name="Bonometti L."/>
            <person name="Westerberg I."/>
            <person name="Brannstrom I.O."/>
            <person name="Guillou S."/>
            <person name="Cros-Aarteil S."/>
            <person name="Calhoun S."/>
            <person name="Haridas S."/>
            <person name="Kuo A."/>
            <person name="Mondo S."/>
            <person name="Pangilinan J."/>
            <person name="Riley R."/>
            <person name="Labutti K."/>
            <person name="Andreopoulos B."/>
            <person name="Lipzen A."/>
            <person name="Chen C."/>
            <person name="Yanf M."/>
            <person name="Daum C."/>
            <person name="Ng V."/>
            <person name="Clum A."/>
            <person name="Ohm R."/>
            <person name="Martin F."/>
            <person name="Silar P."/>
            <person name="Natvig D."/>
            <person name="Lalanne C."/>
            <person name="Gautier V."/>
            <person name="Ament-Velasquez S.L."/>
            <person name="Kruys A."/>
            <person name="Hutchinson M.I."/>
            <person name="Powell A.J."/>
            <person name="Barry K."/>
            <person name="Miller A.N."/>
            <person name="Grigoriev I.V."/>
            <person name="Debuchy R."/>
            <person name="Gladieux P."/>
            <person name="Thoren M.H."/>
            <person name="Johannesson H."/>
        </authorList>
    </citation>
    <scope>NUCLEOTIDE SEQUENCE</scope>
    <source>
        <strain evidence="1">CBS 359.72</strain>
    </source>
</reference>
<dbReference type="Proteomes" id="UP001303647">
    <property type="component" value="Unassembled WGS sequence"/>
</dbReference>
<dbReference type="SUPFAM" id="SSF81301">
    <property type="entry name" value="Nucleotidyltransferase"/>
    <property type="match status" value="1"/>
</dbReference>
<sequence length="96" mass="10671">MSSTCQYYSLDELDELEDEAAKAEPQHQMAALEIVARIFHDAELPYALIGGMNFFLRGSGRTTDDIDVLVGGNQSLEATLNLLNEDPRYGDTLPYD</sequence>
<organism evidence="1 2">
    <name type="scientific">Corynascus novoguineensis</name>
    <dbReference type="NCBI Taxonomy" id="1126955"/>
    <lineage>
        <taxon>Eukaryota</taxon>
        <taxon>Fungi</taxon>
        <taxon>Dikarya</taxon>
        <taxon>Ascomycota</taxon>
        <taxon>Pezizomycotina</taxon>
        <taxon>Sordariomycetes</taxon>
        <taxon>Sordariomycetidae</taxon>
        <taxon>Sordariales</taxon>
        <taxon>Chaetomiaceae</taxon>
        <taxon>Corynascus</taxon>
    </lineage>
</organism>
<evidence type="ECO:0008006" key="3">
    <source>
        <dbReference type="Google" id="ProtNLM"/>
    </source>
</evidence>
<name>A0AAN7HKH0_9PEZI</name>
<evidence type="ECO:0000313" key="2">
    <source>
        <dbReference type="Proteomes" id="UP001303647"/>
    </source>
</evidence>
<evidence type="ECO:0000313" key="1">
    <source>
        <dbReference type="EMBL" id="KAK4245075.1"/>
    </source>
</evidence>
<protein>
    <recommendedName>
        <fullName evidence="3">Nucleotidyl transferase AbiEii/AbiGii toxin family protein</fullName>
    </recommendedName>
</protein>
<dbReference type="AlphaFoldDB" id="A0AAN7HKH0"/>